<name>A0A371D9A2_9APHY</name>
<feature type="transmembrane region" description="Helical" evidence="2">
    <location>
        <begin position="58"/>
        <end position="81"/>
    </location>
</feature>
<evidence type="ECO:0000256" key="1">
    <source>
        <dbReference type="SAM" id="MobiDB-lite"/>
    </source>
</evidence>
<evidence type="ECO:0000313" key="5">
    <source>
        <dbReference type="Proteomes" id="UP000256964"/>
    </source>
</evidence>
<reference evidence="4 5" key="1">
    <citation type="journal article" date="2018" name="Biotechnol. Biofuels">
        <title>Integrative visual omics of the white-rot fungus Polyporus brumalis exposes the biotechnological potential of its oxidative enzymes for delignifying raw plant biomass.</title>
        <authorList>
            <person name="Miyauchi S."/>
            <person name="Rancon A."/>
            <person name="Drula E."/>
            <person name="Hage H."/>
            <person name="Chaduli D."/>
            <person name="Favel A."/>
            <person name="Grisel S."/>
            <person name="Henrissat B."/>
            <person name="Herpoel-Gimbert I."/>
            <person name="Ruiz-Duenas F.J."/>
            <person name="Chevret D."/>
            <person name="Hainaut M."/>
            <person name="Lin J."/>
            <person name="Wang M."/>
            <person name="Pangilinan J."/>
            <person name="Lipzen A."/>
            <person name="Lesage-Meessen L."/>
            <person name="Navarro D."/>
            <person name="Riley R."/>
            <person name="Grigoriev I.V."/>
            <person name="Zhou S."/>
            <person name="Raouche S."/>
            <person name="Rosso M.N."/>
        </authorList>
    </citation>
    <scope>NUCLEOTIDE SEQUENCE [LARGE SCALE GENOMIC DNA]</scope>
    <source>
        <strain evidence="4 5">BRFM 1820</strain>
    </source>
</reference>
<dbReference type="AlphaFoldDB" id="A0A371D9A2"/>
<dbReference type="Pfam" id="PF20151">
    <property type="entry name" value="DUF6533"/>
    <property type="match status" value="1"/>
</dbReference>
<gene>
    <name evidence="4" type="ORF">OH76DRAFT_1418620</name>
</gene>
<accession>A0A371D9A2</accession>
<feature type="transmembrane region" description="Helical" evidence="2">
    <location>
        <begin position="101"/>
        <end position="123"/>
    </location>
</feature>
<feature type="transmembrane region" description="Helical" evidence="2">
    <location>
        <begin position="130"/>
        <end position="148"/>
    </location>
</feature>
<proteinExistence type="predicted"/>
<keyword evidence="2" id="KW-0812">Transmembrane</keyword>
<dbReference type="OrthoDB" id="3349377at2759"/>
<feature type="domain" description="DUF6533" evidence="3">
    <location>
        <begin position="25"/>
        <end position="67"/>
    </location>
</feature>
<evidence type="ECO:0000256" key="2">
    <source>
        <dbReference type="SAM" id="Phobius"/>
    </source>
</evidence>
<keyword evidence="2" id="KW-1133">Transmembrane helix</keyword>
<sequence>MSSDADPIAAIMALFDHFYTGNDCVAATSVLFIYDTFLTFDQEVAYFWTAKRIGGASLLFFANKWISMTIYVMGLVSYAYFPSDKVSSLSLSRGKSDQIRAVQAALILQFVPGAAFSALRAYVLSSSKPLGIAVAALSLAPVGANLTFDGQRGLLFQTSSSVVVSLGTAGGPGLSLITEFTAPITAILISRFLLELQEANHMVVRLDIDDPLHSSRNAWDSTPSFLTSLGGFVNPSRSAQSNDNDVIELQVNSPSETLGEEEREVRAEAAALSSSTA</sequence>
<keyword evidence="5" id="KW-1185">Reference proteome</keyword>
<dbReference type="Proteomes" id="UP000256964">
    <property type="component" value="Unassembled WGS sequence"/>
</dbReference>
<organism evidence="4 5">
    <name type="scientific">Lentinus brumalis</name>
    <dbReference type="NCBI Taxonomy" id="2498619"/>
    <lineage>
        <taxon>Eukaryota</taxon>
        <taxon>Fungi</taxon>
        <taxon>Dikarya</taxon>
        <taxon>Basidiomycota</taxon>
        <taxon>Agaricomycotina</taxon>
        <taxon>Agaricomycetes</taxon>
        <taxon>Polyporales</taxon>
        <taxon>Polyporaceae</taxon>
        <taxon>Lentinus</taxon>
    </lineage>
</organism>
<dbReference type="EMBL" id="KZ857407">
    <property type="protein sequence ID" value="RDX49114.1"/>
    <property type="molecule type" value="Genomic_DNA"/>
</dbReference>
<dbReference type="InterPro" id="IPR045340">
    <property type="entry name" value="DUF6533"/>
</dbReference>
<evidence type="ECO:0000259" key="3">
    <source>
        <dbReference type="Pfam" id="PF20151"/>
    </source>
</evidence>
<keyword evidence="2" id="KW-0472">Membrane</keyword>
<protein>
    <recommendedName>
        <fullName evidence="3">DUF6533 domain-containing protein</fullName>
    </recommendedName>
</protein>
<evidence type="ECO:0000313" key="4">
    <source>
        <dbReference type="EMBL" id="RDX49114.1"/>
    </source>
</evidence>
<feature type="region of interest" description="Disordered" evidence="1">
    <location>
        <begin position="253"/>
        <end position="277"/>
    </location>
</feature>